<evidence type="ECO:0000256" key="6">
    <source>
        <dbReference type="ARBA" id="ARBA00022958"/>
    </source>
</evidence>
<dbReference type="SUPFAM" id="SSF81296">
    <property type="entry name" value="E set domains"/>
    <property type="match status" value="1"/>
</dbReference>
<evidence type="ECO:0000259" key="15">
    <source>
        <dbReference type="Pfam" id="PF17655"/>
    </source>
</evidence>
<dbReference type="InterPro" id="IPR040445">
    <property type="entry name" value="Kir_TM"/>
</dbReference>
<evidence type="ECO:0000256" key="13">
    <source>
        <dbReference type="SAM" id="Phobius"/>
    </source>
</evidence>
<evidence type="ECO:0000256" key="10">
    <source>
        <dbReference type="ARBA" id="ARBA00023303"/>
    </source>
</evidence>
<feature type="domain" description="Inward rectifier potassium channel C-terminal" evidence="15">
    <location>
        <begin position="434"/>
        <end position="509"/>
    </location>
</feature>
<evidence type="ECO:0000256" key="12">
    <source>
        <dbReference type="SAM" id="MobiDB-lite"/>
    </source>
</evidence>
<organism evidence="16 17">
    <name type="scientific">Pseudo-nitzschia multistriata</name>
    <dbReference type="NCBI Taxonomy" id="183589"/>
    <lineage>
        <taxon>Eukaryota</taxon>
        <taxon>Sar</taxon>
        <taxon>Stramenopiles</taxon>
        <taxon>Ochrophyta</taxon>
        <taxon>Bacillariophyta</taxon>
        <taxon>Bacillariophyceae</taxon>
        <taxon>Bacillariophycidae</taxon>
        <taxon>Bacillariales</taxon>
        <taxon>Bacillariaceae</taxon>
        <taxon>Pseudo-nitzschia</taxon>
    </lineage>
</organism>
<gene>
    <name evidence="16" type="ORF">PSNMU_V1.4_AUG-EV-PASAV3_0102660</name>
</gene>
<dbReference type="GO" id="GO:1990573">
    <property type="term" value="P:potassium ion import across plasma membrane"/>
    <property type="evidence" value="ECO:0007669"/>
    <property type="project" value="TreeGrafter"/>
</dbReference>
<dbReference type="Pfam" id="PF17655">
    <property type="entry name" value="IRK_C"/>
    <property type="match status" value="2"/>
</dbReference>
<dbReference type="SUPFAM" id="SSF81324">
    <property type="entry name" value="Voltage-gated potassium channels"/>
    <property type="match status" value="1"/>
</dbReference>
<evidence type="ECO:0000313" key="16">
    <source>
        <dbReference type="EMBL" id="VEU43217.1"/>
    </source>
</evidence>
<evidence type="ECO:0000256" key="1">
    <source>
        <dbReference type="ARBA" id="ARBA00004141"/>
    </source>
</evidence>
<protein>
    <recommendedName>
        <fullName evidence="18">Potassium channel domain-containing protein</fullName>
    </recommendedName>
</protein>
<dbReference type="InterPro" id="IPR016449">
    <property type="entry name" value="K_chnl_inward-rec_Kir"/>
</dbReference>
<evidence type="ECO:0000256" key="7">
    <source>
        <dbReference type="ARBA" id="ARBA00022989"/>
    </source>
</evidence>
<dbReference type="Pfam" id="PF01007">
    <property type="entry name" value="IRK"/>
    <property type="match status" value="1"/>
</dbReference>
<feature type="compositionally biased region" description="Low complexity" evidence="12">
    <location>
        <begin position="33"/>
        <end position="47"/>
    </location>
</feature>
<evidence type="ECO:0008006" key="18">
    <source>
        <dbReference type="Google" id="ProtNLM"/>
    </source>
</evidence>
<dbReference type="Proteomes" id="UP000291116">
    <property type="component" value="Unassembled WGS sequence"/>
</dbReference>
<feature type="transmembrane region" description="Helical" evidence="13">
    <location>
        <begin position="164"/>
        <end position="186"/>
    </location>
</feature>
<dbReference type="GO" id="GO:0034765">
    <property type="term" value="P:regulation of monoatomic ion transmembrane transport"/>
    <property type="evidence" value="ECO:0007669"/>
    <property type="project" value="TreeGrafter"/>
</dbReference>
<evidence type="ECO:0000256" key="8">
    <source>
        <dbReference type="ARBA" id="ARBA00023065"/>
    </source>
</evidence>
<dbReference type="InterPro" id="IPR041647">
    <property type="entry name" value="IRK_C"/>
</dbReference>
<comment type="subcellular location">
    <subcellularLocation>
        <location evidence="1 11">Membrane</location>
        <topology evidence="1 11">Multi-pass membrane protein</topology>
    </subcellularLocation>
</comment>
<feature type="region of interest" description="Disordered" evidence="12">
    <location>
        <begin position="1"/>
        <end position="78"/>
    </location>
</feature>
<dbReference type="Gene3D" id="1.10.287.70">
    <property type="match status" value="1"/>
</dbReference>
<feature type="region of interest" description="Disordered" evidence="12">
    <location>
        <begin position="395"/>
        <end position="420"/>
    </location>
</feature>
<keyword evidence="3 11" id="KW-0633">Potassium transport</keyword>
<comment type="similarity">
    <text evidence="11">Belongs to the inward rectifier-type potassium channel (TC 1.A.2.1) family.</text>
</comment>
<dbReference type="GO" id="GO:0005242">
    <property type="term" value="F:inward rectifier potassium channel activity"/>
    <property type="evidence" value="ECO:0007669"/>
    <property type="project" value="InterPro"/>
</dbReference>
<evidence type="ECO:0000256" key="2">
    <source>
        <dbReference type="ARBA" id="ARBA00022448"/>
    </source>
</evidence>
<dbReference type="Gene3D" id="2.60.40.1400">
    <property type="entry name" value="G protein-activated inward rectifier potassium channel 1"/>
    <property type="match status" value="1"/>
</dbReference>
<keyword evidence="10 11" id="KW-0407">Ion channel</keyword>
<keyword evidence="7 13" id="KW-1133">Transmembrane helix</keyword>
<evidence type="ECO:0000256" key="9">
    <source>
        <dbReference type="ARBA" id="ARBA00023136"/>
    </source>
</evidence>
<dbReference type="EMBL" id="CAACVS010000531">
    <property type="protein sequence ID" value="VEU43217.1"/>
    <property type="molecule type" value="Genomic_DNA"/>
</dbReference>
<evidence type="ECO:0000259" key="14">
    <source>
        <dbReference type="Pfam" id="PF01007"/>
    </source>
</evidence>
<keyword evidence="17" id="KW-1185">Reference proteome</keyword>
<dbReference type="GO" id="GO:0034702">
    <property type="term" value="C:monoatomic ion channel complex"/>
    <property type="evidence" value="ECO:0007669"/>
    <property type="project" value="UniProtKB-KW"/>
</dbReference>
<feature type="domain" description="Potassium channel inwardly rectifying transmembrane" evidence="14">
    <location>
        <begin position="166"/>
        <end position="273"/>
    </location>
</feature>
<dbReference type="PANTHER" id="PTHR11767">
    <property type="entry name" value="INWARD RECTIFIER POTASSIUM CHANNEL"/>
    <property type="match status" value="1"/>
</dbReference>
<dbReference type="PANTHER" id="PTHR11767:SF103">
    <property type="entry name" value="POTASSIUM CHANNEL INWARDLY RECTIFYING TRANSMEMBRANE DOMAIN-CONTAINING PROTEIN"/>
    <property type="match status" value="1"/>
</dbReference>
<evidence type="ECO:0000313" key="17">
    <source>
        <dbReference type="Proteomes" id="UP000291116"/>
    </source>
</evidence>
<keyword evidence="9 13" id="KW-0472">Membrane</keyword>
<evidence type="ECO:0000256" key="3">
    <source>
        <dbReference type="ARBA" id="ARBA00022538"/>
    </source>
</evidence>
<sequence length="521" mass="58935">MARRSNRFAEEFPIAEEEAEDGGQQVFERMRAPLLSSSPSFESNNSNNGGGNLSELRHRSTTLVSSSAASGEDEDGDVEGQYQLPEEQFQPQQQRILDRNGMFRQSKGRLGVERRLATEPPRDRSGTTGNGPCRSFCRWYCWRRRIYQEWGKDWFFWLAYKKTAVLFLLLFCSYALIICFFGFIYLSLSIFGSKAEVNPDGSTKTIAFCDMDINDHMEAMYFSLSTMTTIGYGVSDYYFGGCYSPLLIVLMQICTAIVFDAVAVGLIFHRISRGAKRSRSILFSDKAIVRNVRGVPHLMFRLGERRKHHLIEATVRCYCIRHERIPQHPGGDAPFRIETTSFVSRQMRLLQPDDRFGSHLWMGLPQVVVHRIDETSPLCPSAPLWFDVLSESHRYPPPGGGGTGGTGSSNNGERSFPPSPDYLKANEGCIKEFLYDRDVEVVVLVDGTDEGTGAATQARHSYKLCDMTWNHRFAECVHPYSRRQRSGPSNLDPVVSIDFSAFHDTTEVPLDCEECAYVPKQ</sequence>
<dbReference type="InterPro" id="IPR014756">
    <property type="entry name" value="Ig_E-set"/>
</dbReference>
<dbReference type="InterPro" id="IPR013518">
    <property type="entry name" value="K_chnl_inward-rec_Kir_cyto"/>
</dbReference>
<dbReference type="GO" id="GO:0005886">
    <property type="term" value="C:plasma membrane"/>
    <property type="evidence" value="ECO:0007669"/>
    <property type="project" value="TreeGrafter"/>
</dbReference>
<evidence type="ECO:0000256" key="5">
    <source>
        <dbReference type="ARBA" id="ARBA00022882"/>
    </source>
</evidence>
<evidence type="ECO:0000256" key="4">
    <source>
        <dbReference type="ARBA" id="ARBA00022692"/>
    </source>
</evidence>
<keyword evidence="2 11" id="KW-0813">Transport</keyword>
<keyword evidence="8 11" id="KW-0406">Ion transport</keyword>
<reference evidence="16 17" key="1">
    <citation type="submission" date="2019-01" db="EMBL/GenBank/DDBJ databases">
        <authorList>
            <person name="Ferrante I. M."/>
        </authorList>
    </citation>
    <scope>NUCLEOTIDE SEQUENCE [LARGE SCALE GENOMIC DNA]</scope>
    <source>
        <strain evidence="16 17">B856</strain>
    </source>
</reference>
<accession>A0A448ZME9</accession>
<keyword evidence="5 11" id="KW-0851">Voltage-gated channel</keyword>
<keyword evidence="4 11" id="KW-0812">Transmembrane</keyword>
<name>A0A448ZME9_9STRA</name>
<evidence type="ECO:0000256" key="11">
    <source>
        <dbReference type="RuleBase" id="RU003822"/>
    </source>
</evidence>
<dbReference type="OrthoDB" id="273257at2759"/>
<keyword evidence="6 11" id="KW-0630">Potassium</keyword>
<feature type="domain" description="Inward rectifier potassium channel C-terminal" evidence="15">
    <location>
        <begin position="281"/>
        <end position="379"/>
    </location>
</feature>
<dbReference type="AlphaFoldDB" id="A0A448ZME9"/>
<feature type="transmembrane region" description="Helical" evidence="13">
    <location>
        <begin position="246"/>
        <end position="268"/>
    </location>
</feature>
<proteinExistence type="inferred from homology"/>